<feature type="transmembrane region" description="Helical" evidence="7">
    <location>
        <begin position="186"/>
        <end position="209"/>
    </location>
</feature>
<evidence type="ECO:0000256" key="1">
    <source>
        <dbReference type="ARBA" id="ARBA00004141"/>
    </source>
</evidence>
<evidence type="ECO:0000313" key="9">
    <source>
        <dbReference type="EMBL" id="KEZ43470.1"/>
    </source>
</evidence>
<dbReference type="Pfam" id="PF02458">
    <property type="entry name" value="Transferase"/>
    <property type="match status" value="1"/>
</dbReference>
<feature type="region of interest" description="Disordered" evidence="6">
    <location>
        <begin position="314"/>
        <end position="333"/>
    </location>
</feature>
<evidence type="ECO:0000259" key="8">
    <source>
        <dbReference type="Pfam" id="PF20684"/>
    </source>
</evidence>
<dbReference type="SUPFAM" id="SSF52777">
    <property type="entry name" value="CoA-dependent acyltransferases"/>
    <property type="match status" value="1"/>
</dbReference>
<dbReference type="OrthoDB" id="3648173at2759"/>
<evidence type="ECO:0000256" key="5">
    <source>
        <dbReference type="ARBA" id="ARBA00038359"/>
    </source>
</evidence>
<feature type="domain" description="Rhodopsin" evidence="8">
    <location>
        <begin position="33"/>
        <end position="285"/>
    </location>
</feature>
<protein>
    <recommendedName>
        <fullName evidence="8">Rhodopsin domain-containing protein</fullName>
    </recommendedName>
</protein>
<dbReference type="HOGENOM" id="CLU_330421_0_0_1"/>
<dbReference type="KEGG" id="sapo:SAPIO_CDS4664"/>
<dbReference type="Proteomes" id="UP000028545">
    <property type="component" value="Unassembled WGS sequence"/>
</dbReference>
<evidence type="ECO:0000256" key="6">
    <source>
        <dbReference type="SAM" id="MobiDB-lite"/>
    </source>
</evidence>
<sequence>MSDPGMGPTDDLSGTVIACAIVSLVVSGIVLGLRFYSRGVITRVLGREDWCILIAWILAIGYTVAVIFGRGPATLCRVQSTDSQLECKAAIGRHVWQLEEDSMPKYLKASYVNVIFYQLSLAFSKISILFLYIRVLTYDYARRAAYVVLAIVIIYNTLGFISTMTLCRPLRAFWDDTVEGKCHPVSFMWAAIGLHIATDFLIFLIPMPVISRMTLPLAQKLGLLLVFALGFLVCVISILRAVWIKALVDSQDLTYDYTAINNWTSIEVNLPILIPCLIVIKPLINKFWPSTFLSHRRTRENRVYNLGEIPLSVGSKPSRSNRQSDKGEDGEYQTLPSAKSSILTEHRGLEETRRQHTLMAPSGIQTLVRVTGRHELQCTDTTILTDLEIPFRLGPLDHLVFRSVPIQVVFVYERPTCGYDAELIPVHRLKQALCRLLDYYPHLTGRLNFDPDTNAPEITALGTGAELLEGQCSQRLDDIAARSASGRILVTNLPDHGDGLLAPFDPSPEGVCRDPILHVQHTRFACGRVSLGVRLHHIVCDAQGFFNLVNDLAEIYQGLGTTPQPILTQPPNIRSYLRQQLSSDEQQAALQYKPSIYMTEDDPRLKELAASASLADTVPDAGFKIDGRVLRFTGRDLAALKEQGTDSSGNGWVSSTEALSAFLCQRVYQARLQFLTSRKMQAEEAAPQQLNPGFFISIDMRPPHRLNMPPQYFPNCIYAPYTNSLHPTLSDCPLWKAASSAHHMIRSVDPETMEKTIRWVAAQPDKGRIRIGFVFGKGSFTVSQWNKMNMYKGNAFDVMDSGAGILPSLVSPPFTQISLVDGLGMLLATEEQVGPGSRDGPSVDVNLSMIQPLWEILDKDVDFRKYYC</sequence>
<comment type="caution">
    <text evidence="9">The sequence shown here is derived from an EMBL/GenBank/DDBJ whole genome shotgun (WGS) entry which is preliminary data.</text>
</comment>
<keyword evidence="2 7" id="KW-0812">Transmembrane</keyword>
<keyword evidence="3 7" id="KW-1133">Transmembrane helix</keyword>
<dbReference type="PANTHER" id="PTHR33048:SF47">
    <property type="entry name" value="INTEGRAL MEMBRANE PROTEIN-RELATED"/>
    <property type="match status" value="1"/>
</dbReference>
<gene>
    <name evidence="9" type="ORF">SAPIO_CDS4664</name>
</gene>
<evidence type="ECO:0000313" key="10">
    <source>
        <dbReference type="Proteomes" id="UP000028545"/>
    </source>
</evidence>
<proteinExistence type="inferred from homology"/>
<evidence type="ECO:0000256" key="3">
    <source>
        <dbReference type="ARBA" id="ARBA00022989"/>
    </source>
</evidence>
<dbReference type="RefSeq" id="XP_016643269.1">
    <property type="nucleotide sequence ID" value="XM_016787160.1"/>
</dbReference>
<feature type="transmembrane region" description="Helical" evidence="7">
    <location>
        <begin position="221"/>
        <end position="243"/>
    </location>
</feature>
<keyword evidence="10" id="KW-1185">Reference proteome</keyword>
<dbReference type="GO" id="GO:0016020">
    <property type="term" value="C:membrane"/>
    <property type="evidence" value="ECO:0007669"/>
    <property type="project" value="UniProtKB-SubCell"/>
</dbReference>
<feature type="transmembrane region" description="Helical" evidence="7">
    <location>
        <begin position="12"/>
        <end position="37"/>
    </location>
</feature>
<dbReference type="AlphaFoldDB" id="A0A084G808"/>
<reference evidence="9 10" key="1">
    <citation type="journal article" date="2014" name="Genome Announc.">
        <title>Draft genome sequence of the pathogenic fungus Scedosporium apiospermum.</title>
        <authorList>
            <person name="Vandeputte P."/>
            <person name="Ghamrawi S."/>
            <person name="Rechenmann M."/>
            <person name="Iltis A."/>
            <person name="Giraud S."/>
            <person name="Fleury M."/>
            <person name="Thornton C."/>
            <person name="Delhaes L."/>
            <person name="Meyer W."/>
            <person name="Papon N."/>
            <person name="Bouchara J.P."/>
        </authorList>
    </citation>
    <scope>NUCLEOTIDE SEQUENCE [LARGE SCALE GENOMIC DNA]</scope>
    <source>
        <strain evidence="9 10">IHEM 14462</strain>
    </source>
</reference>
<organism evidence="9 10">
    <name type="scientific">Pseudallescheria apiosperma</name>
    <name type="common">Scedosporium apiospermum</name>
    <dbReference type="NCBI Taxonomy" id="563466"/>
    <lineage>
        <taxon>Eukaryota</taxon>
        <taxon>Fungi</taxon>
        <taxon>Dikarya</taxon>
        <taxon>Ascomycota</taxon>
        <taxon>Pezizomycotina</taxon>
        <taxon>Sordariomycetes</taxon>
        <taxon>Hypocreomycetidae</taxon>
        <taxon>Microascales</taxon>
        <taxon>Microascaceae</taxon>
        <taxon>Scedosporium</taxon>
    </lineage>
</organism>
<dbReference type="InterPro" id="IPR049326">
    <property type="entry name" value="Rhodopsin_dom_fungi"/>
</dbReference>
<keyword evidence="4 7" id="KW-0472">Membrane</keyword>
<evidence type="ECO:0000256" key="7">
    <source>
        <dbReference type="SAM" id="Phobius"/>
    </source>
</evidence>
<comment type="subcellular location">
    <subcellularLocation>
        <location evidence="1">Membrane</location>
        <topology evidence="1">Multi-pass membrane protein</topology>
    </subcellularLocation>
</comment>
<feature type="transmembrane region" description="Helical" evidence="7">
    <location>
        <begin position="114"/>
        <end position="133"/>
    </location>
</feature>
<dbReference type="InterPro" id="IPR023213">
    <property type="entry name" value="CAT-like_dom_sf"/>
</dbReference>
<dbReference type="InterPro" id="IPR052337">
    <property type="entry name" value="SAT4-like"/>
</dbReference>
<dbReference type="VEuPathDB" id="FungiDB:SAPIO_CDS4664"/>
<evidence type="ECO:0000256" key="2">
    <source>
        <dbReference type="ARBA" id="ARBA00022692"/>
    </source>
</evidence>
<feature type="transmembrane region" description="Helical" evidence="7">
    <location>
        <begin position="145"/>
        <end position="166"/>
    </location>
</feature>
<dbReference type="GeneID" id="27723736"/>
<dbReference type="PANTHER" id="PTHR33048">
    <property type="entry name" value="PTH11-LIKE INTEGRAL MEMBRANE PROTEIN (AFU_ORTHOLOGUE AFUA_5G11245)"/>
    <property type="match status" value="1"/>
</dbReference>
<feature type="transmembrane region" description="Helical" evidence="7">
    <location>
        <begin position="49"/>
        <end position="68"/>
    </location>
</feature>
<dbReference type="Pfam" id="PF20684">
    <property type="entry name" value="Fung_rhodopsin"/>
    <property type="match status" value="1"/>
</dbReference>
<name>A0A084G808_PSEDA</name>
<comment type="similarity">
    <text evidence="5">Belongs to the SAT4 family.</text>
</comment>
<accession>A0A084G808</accession>
<evidence type="ECO:0000256" key="4">
    <source>
        <dbReference type="ARBA" id="ARBA00023136"/>
    </source>
</evidence>
<dbReference type="Gene3D" id="3.30.559.10">
    <property type="entry name" value="Chloramphenicol acetyltransferase-like domain"/>
    <property type="match status" value="2"/>
</dbReference>
<dbReference type="EMBL" id="JOWA01000093">
    <property type="protein sequence ID" value="KEZ43470.1"/>
    <property type="molecule type" value="Genomic_DNA"/>
</dbReference>